<evidence type="ECO:0000313" key="7">
    <source>
        <dbReference type="EMBL" id="KAG6944413.1"/>
    </source>
</evidence>
<keyword evidence="8" id="KW-1185">Reference proteome</keyword>
<comment type="caution">
    <text evidence="7">The sequence shown here is derived from an EMBL/GenBank/DDBJ whole genome shotgun (WGS) entry which is preliminary data.</text>
</comment>
<evidence type="ECO:0000256" key="5">
    <source>
        <dbReference type="RuleBase" id="RU367124"/>
    </source>
</evidence>
<reference evidence="7" key="1">
    <citation type="submission" date="2021-01" db="EMBL/GenBank/DDBJ databases">
        <title>Phytophthora aleatoria, a newly-described species from Pinus radiata is distinct from Phytophthora cactorum isolates based on comparative genomics.</title>
        <authorList>
            <person name="Mcdougal R."/>
            <person name="Panda P."/>
            <person name="Williams N."/>
            <person name="Studholme D.J."/>
        </authorList>
    </citation>
    <scope>NUCLEOTIDE SEQUENCE</scope>
    <source>
        <strain evidence="7">NZFS 4037</strain>
    </source>
</reference>
<dbReference type="Pfam" id="PF16810">
    <property type="entry name" value="RXLR"/>
    <property type="match status" value="1"/>
</dbReference>
<dbReference type="Proteomes" id="UP000709295">
    <property type="component" value="Unassembled WGS sequence"/>
</dbReference>
<evidence type="ECO:0000313" key="8">
    <source>
        <dbReference type="Proteomes" id="UP000709295"/>
    </source>
</evidence>
<comment type="subcellular location">
    <subcellularLocation>
        <location evidence="1 5">Secreted</location>
    </subcellularLocation>
</comment>
<protein>
    <recommendedName>
        <fullName evidence="5">RxLR effector protein</fullName>
    </recommendedName>
</protein>
<evidence type="ECO:0000256" key="6">
    <source>
        <dbReference type="SAM" id="MobiDB-lite"/>
    </source>
</evidence>
<comment type="domain">
    <text evidence="5">The RxLR-dEER motif acts to carry the protein into the host cell cytoplasm through binding to cell surface phosphatidylinositol-3-phosphate.</text>
</comment>
<comment type="function">
    <text evidence="5">Effector that suppresses plant defense responses during pathogen infection.</text>
</comment>
<dbReference type="InterPro" id="IPR031825">
    <property type="entry name" value="RXLR"/>
</dbReference>
<dbReference type="GO" id="GO:0005576">
    <property type="term" value="C:extracellular region"/>
    <property type="evidence" value="ECO:0007669"/>
    <property type="project" value="UniProtKB-SubCell"/>
</dbReference>
<proteinExistence type="inferred from homology"/>
<keyword evidence="3 5" id="KW-0964">Secreted</keyword>
<evidence type="ECO:0000256" key="4">
    <source>
        <dbReference type="ARBA" id="ARBA00022729"/>
    </source>
</evidence>
<gene>
    <name evidence="7" type="ORF">JG688_00017089</name>
</gene>
<organism evidence="7 8">
    <name type="scientific">Phytophthora aleatoria</name>
    <dbReference type="NCBI Taxonomy" id="2496075"/>
    <lineage>
        <taxon>Eukaryota</taxon>
        <taxon>Sar</taxon>
        <taxon>Stramenopiles</taxon>
        <taxon>Oomycota</taxon>
        <taxon>Peronosporomycetes</taxon>
        <taxon>Peronosporales</taxon>
        <taxon>Peronosporaceae</taxon>
        <taxon>Phytophthora</taxon>
    </lineage>
</organism>
<feature type="region of interest" description="Disordered" evidence="6">
    <location>
        <begin position="58"/>
        <end position="78"/>
    </location>
</feature>
<evidence type="ECO:0000256" key="3">
    <source>
        <dbReference type="ARBA" id="ARBA00022525"/>
    </source>
</evidence>
<evidence type="ECO:0000256" key="2">
    <source>
        <dbReference type="ARBA" id="ARBA00010400"/>
    </source>
</evidence>
<evidence type="ECO:0000256" key="1">
    <source>
        <dbReference type="ARBA" id="ARBA00004613"/>
    </source>
</evidence>
<comment type="similarity">
    <text evidence="2 5">Belongs to the RxLR effector family.</text>
</comment>
<sequence length="170" mass="19047">MRLYYVIFAITATVRVSTNAVSADAQQDQISQTVSEIVAATQIDNRVKRSLRAYKDDDLEGEEEGSIDSLNDSEERGGGVISSDLMKIAKSRNTPIHLDIAKLNPNQQNKIVDIWFGQTRTLEKFAKKLGMSSAQDTTHVNFPFFEQWSHLFRAGSSQRKSRKTGFKFGG</sequence>
<dbReference type="AlphaFoldDB" id="A0A8J5IXI0"/>
<dbReference type="EMBL" id="JAENGY010002375">
    <property type="protein sequence ID" value="KAG6944413.1"/>
    <property type="molecule type" value="Genomic_DNA"/>
</dbReference>
<accession>A0A8J5IXI0</accession>
<name>A0A8J5IXI0_9STRA</name>
<keyword evidence="4" id="KW-0732">Signal</keyword>